<evidence type="ECO:0008006" key="3">
    <source>
        <dbReference type="Google" id="ProtNLM"/>
    </source>
</evidence>
<evidence type="ECO:0000256" key="1">
    <source>
        <dbReference type="ARBA" id="ARBA00022729"/>
    </source>
</evidence>
<proteinExistence type="predicted"/>
<dbReference type="Pfam" id="PF03480">
    <property type="entry name" value="DctP"/>
    <property type="match status" value="1"/>
</dbReference>
<reference evidence="2" key="1">
    <citation type="journal article" date="2020" name="mSystems">
        <title>Genome- and Community-Level Interaction Insights into Carbon Utilization and Element Cycling Functions of Hydrothermarchaeota in Hydrothermal Sediment.</title>
        <authorList>
            <person name="Zhou Z."/>
            <person name="Liu Y."/>
            <person name="Xu W."/>
            <person name="Pan J."/>
            <person name="Luo Z.H."/>
            <person name="Li M."/>
        </authorList>
    </citation>
    <scope>NUCLEOTIDE SEQUENCE [LARGE SCALE GENOMIC DNA]</scope>
    <source>
        <strain evidence="2">SpSt-69</strain>
    </source>
</reference>
<dbReference type="PANTHER" id="PTHR33376">
    <property type="match status" value="1"/>
</dbReference>
<evidence type="ECO:0000313" key="2">
    <source>
        <dbReference type="EMBL" id="HGL18043.1"/>
    </source>
</evidence>
<name>A0A7V4E4V7_UNCW3</name>
<keyword evidence="1" id="KW-0732">Signal</keyword>
<dbReference type="InterPro" id="IPR018389">
    <property type="entry name" value="DctP_fam"/>
</dbReference>
<accession>A0A7V4E4V7</accession>
<sequence length="354" mass="40784">MEKGNRRVKRFALLCGIIILFIILGLKTRLGFAKIILQYSDHTPPVTPPARAAVYWQQLITQKTKGEVEFKNTFGGGLLGEAEIFRGVESGIADIAWYPVNPKDGFRLSTISLLPFLDWPSRRGALQIYEKLLSEFPPMKSEWDSVKILSISFMLPTHFHMVNPKKVLKFPSDIRGQKIITTGEHTEIIKALKAIPVEVPIGDWYTALERGVAQGALNHFGVAYTFGFLPLLKSHTVFGEGGINITPVFMIMNKSKWEKLPPEIKKVFDAPEIKYAWTNKMWELEETETLQKALDFCKEKQHTFVYLNSKEIKMWREAVKDIINQWIEENEKQKLPAKKLYERLLQLIEEQHRK</sequence>
<gene>
    <name evidence="2" type="ORF">ENU66_06935</name>
</gene>
<organism evidence="2">
    <name type="scientific">candidate division WOR-3 bacterium</name>
    <dbReference type="NCBI Taxonomy" id="2052148"/>
    <lineage>
        <taxon>Bacteria</taxon>
        <taxon>Bacteria division WOR-3</taxon>
    </lineage>
</organism>
<protein>
    <recommendedName>
        <fullName evidence="3">TRAP transporter substrate-binding protein</fullName>
    </recommendedName>
</protein>
<dbReference type="GO" id="GO:0055085">
    <property type="term" value="P:transmembrane transport"/>
    <property type="evidence" value="ECO:0007669"/>
    <property type="project" value="InterPro"/>
</dbReference>
<dbReference type="InterPro" id="IPR038404">
    <property type="entry name" value="TRAP_DctP_sf"/>
</dbReference>
<dbReference type="Gene3D" id="3.40.190.170">
    <property type="entry name" value="Bacterial extracellular solute-binding protein, family 7"/>
    <property type="match status" value="1"/>
</dbReference>
<comment type="caution">
    <text evidence="2">The sequence shown here is derived from an EMBL/GenBank/DDBJ whole genome shotgun (WGS) entry which is preliminary data.</text>
</comment>
<dbReference type="EMBL" id="DTDJ01000045">
    <property type="protein sequence ID" value="HGL18043.1"/>
    <property type="molecule type" value="Genomic_DNA"/>
</dbReference>
<dbReference type="AlphaFoldDB" id="A0A7V4E4V7"/>
<dbReference type="PANTHER" id="PTHR33376:SF15">
    <property type="entry name" value="BLL6794 PROTEIN"/>
    <property type="match status" value="1"/>
</dbReference>